<keyword evidence="2" id="KW-0808">Transferase</keyword>
<dbReference type="STRING" id="870908.SAMN04488044_0086"/>
<name>A0A1M5WE86_9RHOB</name>
<dbReference type="CDD" id="cd03801">
    <property type="entry name" value="GT4_PimA-like"/>
    <property type="match status" value="1"/>
</dbReference>
<proteinExistence type="predicted"/>
<evidence type="ECO:0000259" key="1">
    <source>
        <dbReference type="Pfam" id="PF00534"/>
    </source>
</evidence>
<dbReference type="AlphaFoldDB" id="A0A1M5WE86"/>
<sequence>MAKKRVLQIVRRLDVPRGAERLVADLVRTQDNHDVLVFDGSGSFYDLGTGQLIQVQGFAQALWYCLRNRHQYDLFHLHMVPACYLAFFLRQRAILHVHSAHYPRRKRHLVRLLDWGLHRIARSTITVSAEASDGMRAFIGDVPRMYTLPNFVPEVAPVTKPITTETGITRILMVASLDRPKRQDILIKALEYLPQYFVVTLAGVGAHEQSLRDLAKNLGLADRVVFLGAVKDIASAYASADICALISDWEGFGLVVLEAAQLGKVTVVTDVPGLRESCPDPRLIVQDPTPEAVAKKIVETVELKDDAALSDVLKSHAAKHSIGNYVTQLDKLYDL</sequence>
<dbReference type="OrthoDB" id="9790710at2"/>
<evidence type="ECO:0000313" key="3">
    <source>
        <dbReference type="Proteomes" id="UP000184211"/>
    </source>
</evidence>
<dbReference type="GO" id="GO:0016757">
    <property type="term" value="F:glycosyltransferase activity"/>
    <property type="evidence" value="ECO:0007669"/>
    <property type="project" value="InterPro"/>
</dbReference>
<dbReference type="InterPro" id="IPR001296">
    <property type="entry name" value="Glyco_trans_1"/>
</dbReference>
<dbReference type="Gene3D" id="3.40.50.2000">
    <property type="entry name" value="Glycogen Phosphorylase B"/>
    <property type="match status" value="2"/>
</dbReference>
<dbReference type="EMBL" id="FQWM01000011">
    <property type="protein sequence ID" value="SHH85534.1"/>
    <property type="molecule type" value="Genomic_DNA"/>
</dbReference>
<reference evidence="3" key="1">
    <citation type="submission" date="2016-11" db="EMBL/GenBank/DDBJ databases">
        <authorList>
            <person name="Varghese N."/>
            <person name="Submissions S."/>
        </authorList>
    </citation>
    <scope>NUCLEOTIDE SEQUENCE [LARGE SCALE GENOMIC DNA]</scope>
    <source>
        <strain evidence="3">DSM 28223</strain>
    </source>
</reference>
<keyword evidence="3" id="KW-1185">Reference proteome</keyword>
<protein>
    <submittedName>
        <fullName evidence="2">Glycosyltransferase involved in cell wall bisynthesis</fullName>
    </submittedName>
</protein>
<dbReference type="SUPFAM" id="SSF53756">
    <property type="entry name" value="UDP-Glycosyltransferase/glycogen phosphorylase"/>
    <property type="match status" value="1"/>
</dbReference>
<dbReference type="Proteomes" id="UP000184211">
    <property type="component" value="Unassembled WGS sequence"/>
</dbReference>
<feature type="domain" description="Glycosyl transferase family 1" evidence="1">
    <location>
        <begin position="170"/>
        <end position="304"/>
    </location>
</feature>
<dbReference type="PANTHER" id="PTHR12526">
    <property type="entry name" value="GLYCOSYLTRANSFERASE"/>
    <property type="match status" value="1"/>
</dbReference>
<evidence type="ECO:0000313" key="2">
    <source>
        <dbReference type="EMBL" id="SHH85534.1"/>
    </source>
</evidence>
<gene>
    <name evidence="2" type="ORF">SAMN04488044_0086</name>
</gene>
<dbReference type="RefSeq" id="WP_072794274.1">
    <property type="nucleotide sequence ID" value="NZ_FQWM01000011.1"/>
</dbReference>
<organism evidence="2 3">
    <name type="scientific">Cognatishimia maritima</name>
    <dbReference type="NCBI Taxonomy" id="870908"/>
    <lineage>
        <taxon>Bacteria</taxon>
        <taxon>Pseudomonadati</taxon>
        <taxon>Pseudomonadota</taxon>
        <taxon>Alphaproteobacteria</taxon>
        <taxon>Rhodobacterales</taxon>
        <taxon>Paracoccaceae</taxon>
        <taxon>Cognatishimia</taxon>
    </lineage>
</organism>
<dbReference type="Pfam" id="PF00534">
    <property type="entry name" value="Glycos_transf_1"/>
    <property type="match status" value="1"/>
</dbReference>
<accession>A0A1M5WE86</accession>